<evidence type="ECO:0000256" key="2">
    <source>
        <dbReference type="ARBA" id="ARBA00009389"/>
    </source>
</evidence>
<accession>A0AAW1QGE4</accession>
<keyword evidence="4" id="KW-0175">Coiled coil</keyword>
<dbReference type="AlphaFoldDB" id="A0AAW1QGE4"/>
<dbReference type="GO" id="GO:0005634">
    <property type="term" value="C:nucleus"/>
    <property type="evidence" value="ECO:0007669"/>
    <property type="project" value="UniProtKB-SubCell"/>
</dbReference>
<dbReference type="PANTHER" id="PTHR13168">
    <property type="entry name" value="ASSOCIATE OF C-MYC AMY-1"/>
    <property type="match status" value="1"/>
</dbReference>
<evidence type="ECO:0000313" key="5">
    <source>
        <dbReference type="EMBL" id="KAK9820489.1"/>
    </source>
</evidence>
<gene>
    <name evidence="5" type="ORF">WJX72_010833</name>
</gene>
<sequence>MAATKKEAYRKYLESAGVLDVMTKVLVGLYEEPDKPKDATEYIKAQLGAPTAQDFAVLQAEKDALQRELDDARKQIDELKAKVTA</sequence>
<dbReference type="GO" id="GO:0003713">
    <property type="term" value="F:transcription coactivator activity"/>
    <property type="evidence" value="ECO:0007669"/>
    <property type="project" value="InterPro"/>
</dbReference>
<evidence type="ECO:0000256" key="1">
    <source>
        <dbReference type="ARBA" id="ARBA00004123"/>
    </source>
</evidence>
<comment type="subcellular location">
    <subcellularLocation>
        <location evidence="1">Nucleus</location>
    </subcellularLocation>
</comment>
<comment type="caution">
    <text evidence="5">The sequence shown here is derived from an EMBL/GenBank/DDBJ whole genome shotgun (WGS) entry which is preliminary data.</text>
</comment>
<dbReference type="Proteomes" id="UP001489004">
    <property type="component" value="Unassembled WGS sequence"/>
</dbReference>
<feature type="coiled-coil region" evidence="4">
    <location>
        <begin position="55"/>
        <end position="82"/>
    </location>
</feature>
<dbReference type="InterPro" id="IPR026060">
    <property type="entry name" value="AMY1"/>
</dbReference>
<evidence type="ECO:0008006" key="7">
    <source>
        <dbReference type="Google" id="ProtNLM"/>
    </source>
</evidence>
<evidence type="ECO:0000256" key="4">
    <source>
        <dbReference type="SAM" id="Coils"/>
    </source>
</evidence>
<comment type="similarity">
    <text evidence="2">Belongs to the AMY1 family.</text>
</comment>
<reference evidence="5 6" key="1">
    <citation type="journal article" date="2024" name="Nat. Commun.">
        <title>Phylogenomics reveals the evolutionary origins of lichenization in chlorophyte algae.</title>
        <authorList>
            <person name="Puginier C."/>
            <person name="Libourel C."/>
            <person name="Otte J."/>
            <person name="Skaloud P."/>
            <person name="Haon M."/>
            <person name="Grisel S."/>
            <person name="Petersen M."/>
            <person name="Berrin J.G."/>
            <person name="Delaux P.M."/>
            <person name="Dal Grande F."/>
            <person name="Keller J."/>
        </authorList>
    </citation>
    <scope>NUCLEOTIDE SEQUENCE [LARGE SCALE GENOMIC DNA]</scope>
    <source>
        <strain evidence="5 6">SAG 2043</strain>
    </source>
</reference>
<keyword evidence="6" id="KW-1185">Reference proteome</keyword>
<organism evidence="5 6">
    <name type="scientific">[Myrmecia] bisecta</name>
    <dbReference type="NCBI Taxonomy" id="41462"/>
    <lineage>
        <taxon>Eukaryota</taxon>
        <taxon>Viridiplantae</taxon>
        <taxon>Chlorophyta</taxon>
        <taxon>core chlorophytes</taxon>
        <taxon>Trebouxiophyceae</taxon>
        <taxon>Trebouxiales</taxon>
        <taxon>Trebouxiaceae</taxon>
        <taxon>Myrmecia</taxon>
    </lineage>
</organism>
<dbReference type="EMBL" id="JALJOR010000003">
    <property type="protein sequence ID" value="KAK9820489.1"/>
    <property type="molecule type" value="Genomic_DNA"/>
</dbReference>
<proteinExistence type="inferred from homology"/>
<dbReference type="PRINTS" id="PR02028">
    <property type="entry name" value="CMYCBINDINGP"/>
</dbReference>
<dbReference type="PANTHER" id="PTHR13168:SF0">
    <property type="entry name" value="C-MYC-BINDING PROTEIN"/>
    <property type="match status" value="1"/>
</dbReference>
<name>A0AAW1QGE4_9CHLO</name>
<evidence type="ECO:0000313" key="6">
    <source>
        <dbReference type="Proteomes" id="UP001489004"/>
    </source>
</evidence>
<protein>
    <recommendedName>
        <fullName evidence="7">c-Myc-binding protein</fullName>
    </recommendedName>
</protein>
<evidence type="ECO:0000256" key="3">
    <source>
        <dbReference type="ARBA" id="ARBA00023242"/>
    </source>
</evidence>
<keyword evidence="3" id="KW-0539">Nucleus</keyword>